<dbReference type="Proteomes" id="UP000613512">
    <property type="component" value="Unassembled WGS sequence"/>
</dbReference>
<name>A0A916W6Y9_9BACI</name>
<comment type="caution">
    <text evidence="14">The sequence shown here is derived from an EMBL/GenBank/DDBJ whole genome shotgun (WGS) entry which is preliminary data.</text>
</comment>
<keyword evidence="8 11" id="KW-0472">Membrane</keyword>
<evidence type="ECO:0000259" key="12">
    <source>
        <dbReference type="Pfam" id="PF00924"/>
    </source>
</evidence>
<proteinExistence type="inferred from homology"/>
<evidence type="ECO:0000313" key="15">
    <source>
        <dbReference type="Proteomes" id="UP000613512"/>
    </source>
</evidence>
<dbReference type="Pfam" id="PF00924">
    <property type="entry name" value="MS_channel_2nd"/>
    <property type="match status" value="1"/>
</dbReference>
<evidence type="ECO:0000256" key="1">
    <source>
        <dbReference type="ARBA" id="ARBA00004429"/>
    </source>
</evidence>
<dbReference type="SUPFAM" id="SSF50182">
    <property type="entry name" value="Sm-like ribonucleoproteins"/>
    <property type="match status" value="1"/>
</dbReference>
<dbReference type="RefSeq" id="WP_188384109.1">
    <property type="nucleotide sequence ID" value="NZ_BMEY01000006.1"/>
</dbReference>
<evidence type="ECO:0000256" key="6">
    <source>
        <dbReference type="ARBA" id="ARBA00022989"/>
    </source>
</evidence>
<dbReference type="InterPro" id="IPR030192">
    <property type="entry name" value="YbdG"/>
</dbReference>
<keyword evidence="6 11" id="KW-1133">Transmembrane helix</keyword>
<dbReference type="AlphaFoldDB" id="A0A916W6Y9"/>
<feature type="transmembrane region" description="Helical" evidence="11">
    <location>
        <begin position="141"/>
        <end position="159"/>
    </location>
</feature>
<accession>A0A916W6Y9</accession>
<sequence>MTFITSWIENLNLNPTLTNYLIVITKILFVAVISIIANFITKKIVVRLITKILSRNQFKWDDVLIERKVFHRLSHIVPAIIIYSFAGVFGPDFQTLIEKLSNAYIIIIMILVVNGILNAINDIYRTYEISKTRPIKGFIQVGNIVVVAIGAILMIANLIGESPVILLGGIGALSAVIMLVFQDSILGLVAGVQLTTNDMVRVGDWIEMPKYNADGDVIDITLNTVKVQNFDNTITMIPAYALVSDSFKNWRGMQDAGGRRIKRSVNIDTASIGFCTPEMISKLKNIQVIAEYIEKREKEIEEYNTEHQINRSNPVNGRAMTNIGVFRAYVENYLKRHPGIKQDMTIMVRQLAPTETGLPLEIYAFTNDTRWAVYESIQSDIFDHLYAVAPEFGIRIFQNPSGNDMRAMVGELDQTNNE</sequence>
<gene>
    <name evidence="14" type="ORF">GCM10008025_15610</name>
</gene>
<dbReference type="GO" id="GO:0008381">
    <property type="term" value="F:mechanosensitive monoatomic ion channel activity"/>
    <property type="evidence" value="ECO:0007669"/>
    <property type="project" value="InterPro"/>
</dbReference>
<dbReference type="GO" id="GO:0005886">
    <property type="term" value="C:plasma membrane"/>
    <property type="evidence" value="ECO:0007669"/>
    <property type="project" value="UniProtKB-SubCell"/>
</dbReference>
<feature type="transmembrane region" description="Helical" evidence="11">
    <location>
        <begin position="69"/>
        <end position="89"/>
    </location>
</feature>
<reference evidence="14" key="2">
    <citation type="submission" date="2020-09" db="EMBL/GenBank/DDBJ databases">
        <authorList>
            <person name="Sun Q."/>
            <person name="Zhou Y."/>
        </authorList>
    </citation>
    <scope>NUCLEOTIDE SEQUENCE</scope>
    <source>
        <strain evidence="14">CGMCC 1.12408</strain>
    </source>
</reference>
<evidence type="ECO:0000256" key="8">
    <source>
        <dbReference type="ARBA" id="ARBA00023136"/>
    </source>
</evidence>
<evidence type="ECO:0000256" key="11">
    <source>
        <dbReference type="SAM" id="Phobius"/>
    </source>
</evidence>
<feature type="transmembrane region" description="Helical" evidence="11">
    <location>
        <begin position="20"/>
        <end position="41"/>
    </location>
</feature>
<evidence type="ECO:0000256" key="7">
    <source>
        <dbReference type="ARBA" id="ARBA00023016"/>
    </source>
</evidence>
<evidence type="ECO:0000256" key="3">
    <source>
        <dbReference type="ARBA" id="ARBA00022475"/>
    </source>
</evidence>
<dbReference type="GO" id="GO:0071470">
    <property type="term" value="P:cellular response to osmotic stress"/>
    <property type="evidence" value="ECO:0007669"/>
    <property type="project" value="InterPro"/>
</dbReference>
<organism evidence="14 15">
    <name type="scientific">Ornithinibacillus halotolerans</name>
    <dbReference type="NCBI Taxonomy" id="1274357"/>
    <lineage>
        <taxon>Bacteria</taxon>
        <taxon>Bacillati</taxon>
        <taxon>Bacillota</taxon>
        <taxon>Bacilli</taxon>
        <taxon>Bacillales</taxon>
        <taxon>Bacillaceae</taxon>
        <taxon>Ornithinibacillus</taxon>
    </lineage>
</organism>
<dbReference type="Pfam" id="PF21082">
    <property type="entry name" value="MS_channel_3rd"/>
    <property type="match status" value="1"/>
</dbReference>
<reference evidence="14" key="1">
    <citation type="journal article" date="2014" name="Int. J. Syst. Evol. Microbiol.">
        <title>Complete genome sequence of Corynebacterium casei LMG S-19264T (=DSM 44701T), isolated from a smear-ripened cheese.</title>
        <authorList>
            <consortium name="US DOE Joint Genome Institute (JGI-PGF)"/>
            <person name="Walter F."/>
            <person name="Albersmeier A."/>
            <person name="Kalinowski J."/>
            <person name="Ruckert C."/>
        </authorList>
    </citation>
    <scope>NUCLEOTIDE SEQUENCE</scope>
    <source>
        <strain evidence="14">CGMCC 1.12408</strain>
    </source>
</reference>
<evidence type="ECO:0000256" key="9">
    <source>
        <dbReference type="ARBA" id="ARBA00093630"/>
    </source>
</evidence>
<dbReference type="InterPro" id="IPR006685">
    <property type="entry name" value="MscS_channel_2nd"/>
</dbReference>
<feature type="transmembrane region" description="Helical" evidence="11">
    <location>
        <begin position="165"/>
        <end position="192"/>
    </location>
</feature>
<evidence type="ECO:0000256" key="5">
    <source>
        <dbReference type="ARBA" id="ARBA00022692"/>
    </source>
</evidence>
<keyword evidence="3" id="KW-1003">Cell membrane</keyword>
<keyword evidence="4" id="KW-0997">Cell inner membrane</keyword>
<dbReference type="InterPro" id="IPR023408">
    <property type="entry name" value="MscS_beta-dom_sf"/>
</dbReference>
<dbReference type="InterPro" id="IPR010920">
    <property type="entry name" value="LSM_dom_sf"/>
</dbReference>
<dbReference type="FunFam" id="2.30.30.60:FF:000002">
    <property type="entry name" value="Mechanosensitive ion channel family protein"/>
    <property type="match status" value="1"/>
</dbReference>
<comment type="subcellular location">
    <subcellularLocation>
        <location evidence="1">Cell inner membrane</location>
        <topology evidence="1">Multi-pass membrane protein</topology>
    </subcellularLocation>
</comment>
<dbReference type="EMBL" id="BMEY01000006">
    <property type="protein sequence ID" value="GGA72700.1"/>
    <property type="molecule type" value="Genomic_DNA"/>
</dbReference>
<evidence type="ECO:0000313" key="14">
    <source>
        <dbReference type="EMBL" id="GGA72700.1"/>
    </source>
</evidence>
<dbReference type="InterPro" id="IPR049278">
    <property type="entry name" value="MS_channel_C"/>
</dbReference>
<dbReference type="PANTHER" id="PTHR30414:SF0">
    <property type="entry name" value="MINICONDUCTANCE MECHANOSENSITIVE CHANNEL YBDG"/>
    <property type="match status" value="1"/>
</dbReference>
<dbReference type="Gene3D" id="2.30.30.60">
    <property type="match status" value="1"/>
</dbReference>
<dbReference type="PANTHER" id="PTHR30414">
    <property type="entry name" value="MINICONDUCTANCE MECHANOSENSITIVE CHANNEL YBDG"/>
    <property type="match status" value="1"/>
</dbReference>
<comment type="similarity">
    <text evidence="2">Belongs to the MscS (TC 1.A.23) family.</text>
</comment>
<evidence type="ECO:0000256" key="2">
    <source>
        <dbReference type="ARBA" id="ARBA00008017"/>
    </source>
</evidence>
<keyword evidence="5 11" id="KW-0812">Transmembrane</keyword>
<keyword evidence="15" id="KW-1185">Reference proteome</keyword>
<evidence type="ECO:0000259" key="13">
    <source>
        <dbReference type="Pfam" id="PF21082"/>
    </source>
</evidence>
<feature type="domain" description="Mechanosensitive ion channel MscS C-terminal" evidence="13">
    <location>
        <begin position="333"/>
        <end position="396"/>
    </location>
</feature>
<protein>
    <recommendedName>
        <fullName evidence="9">Mechanosensing system component YbdG</fullName>
    </recommendedName>
    <alternativeName>
        <fullName evidence="10">Mechanosensitive channel homolog YbdG</fullName>
    </alternativeName>
</protein>
<keyword evidence="7" id="KW-0346">Stress response</keyword>
<feature type="domain" description="Mechanosensitive ion channel MscS" evidence="12">
    <location>
        <begin position="183"/>
        <end position="251"/>
    </location>
</feature>
<evidence type="ECO:0000256" key="10">
    <source>
        <dbReference type="ARBA" id="ARBA00093659"/>
    </source>
</evidence>
<evidence type="ECO:0000256" key="4">
    <source>
        <dbReference type="ARBA" id="ARBA00022519"/>
    </source>
</evidence>
<feature type="transmembrane region" description="Helical" evidence="11">
    <location>
        <begin position="101"/>
        <end position="120"/>
    </location>
</feature>